<evidence type="ECO:0000256" key="3">
    <source>
        <dbReference type="SAM" id="Phobius"/>
    </source>
</evidence>
<feature type="transmembrane region" description="Helical" evidence="3">
    <location>
        <begin position="86"/>
        <end position="107"/>
    </location>
</feature>
<dbReference type="AlphaFoldDB" id="A0A376B8E5"/>
<dbReference type="GO" id="GO:0022857">
    <property type="term" value="F:transmembrane transporter activity"/>
    <property type="evidence" value="ECO:0007669"/>
    <property type="project" value="InterPro"/>
</dbReference>
<evidence type="ECO:0000256" key="1">
    <source>
        <dbReference type="ARBA" id="ARBA00004141"/>
    </source>
</evidence>
<comment type="similarity">
    <text evidence="2">Belongs to the major facilitator superfamily. Monocarboxylate porter (TC 2.A.1.13) family.</text>
</comment>
<feature type="transmembrane region" description="Helical" evidence="3">
    <location>
        <begin position="179"/>
        <end position="201"/>
    </location>
</feature>
<feature type="transmembrane region" description="Helical" evidence="3">
    <location>
        <begin position="367"/>
        <end position="389"/>
    </location>
</feature>
<dbReference type="SUPFAM" id="SSF103473">
    <property type="entry name" value="MFS general substrate transporter"/>
    <property type="match status" value="1"/>
</dbReference>
<dbReference type="GO" id="GO:0016020">
    <property type="term" value="C:membrane"/>
    <property type="evidence" value="ECO:0007669"/>
    <property type="project" value="UniProtKB-SubCell"/>
</dbReference>
<dbReference type="Pfam" id="PF07690">
    <property type="entry name" value="MFS_1"/>
    <property type="match status" value="1"/>
</dbReference>
<evidence type="ECO:0000256" key="2">
    <source>
        <dbReference type="ARBA" id="ARBA00006727"/>
    </source>
</evidence>
<dbReference type="PANTHER" id="PTHR11360">
    <property type="entry name" value="MONOCARBOXYLATE TRANSPORTER"/>
    <property type="match status" value="1"/>
</dbReference>
<evidence type="ECO:0000313" key="5">
    <source>
        <dbReference type="Proteomes" id="UP000262825"/>
    </source>
</evidence>
<feature type="transmembrane region" description="Helical" evidence="3">
    <location>
        <begin position="337"/>
        <end position="355"/>
    </location>
</feature>
<feature type="transmembrane region" description="Helical" evidence="3">
    <location>
        <begin position="155"/>
        <end position="173"/>
    </location>
</feature>
<keyword evidence="3" id="KW-0812">Transmembrane</keyword>
<feature type="transmembrane region" description="Helical" evidence="3">
    <location>
        <begin position="464"/>
        <end position="491"/>
    </location>
</feature>
<dbReference type="CDD" id="cd17352">
    <property type="entry name" value="MFS_MCT_SLC16"/>
    <property type="match status" value="1"/>
</dbReference>
<feature type="transmembrane region" description="Helical" evidence="3">
    <location>
        <begin position="434"/>
        <end position="452"/>
    </location>
</feature>
<dbReference type="Gene3D" id="1.20.1250.20">
    <property type="entry name" value="MFS general substrate transporter like domains"/>
    <property type="match status" value="2"/>
</dbReference>
<dbReference type="PANTHER" id="PTHR11360:SF295">
    <property type="entry name" value="TRANSPORTER MCH4-RELATED"/>
    <property type="match status" value="1"/>
</dbReference>
<feature type="transmembrane region" description="Helical" evidence="3">
    <location>
        <begin position="213"/>
        <end position="233"/>
    </location>
</feature>
<dbReference type="InterPro" id="IPR011701">
    <property type="entry name" value="MFS"/>
</dbReference>
<gene>
    <name evidence="4" type="ORF">SCODWIG_02565</name>
</gene>
<feature type="transmembrane region" description="Helical" evidence="3">
    <location>
        <begin position="395"/>
        <end position="413"/>
    </location>
</feature>
<keyword evidence="5" id="KW-1185">Reference proteome</keyword>
<protein>
    <submittedName>
        <fullName evidence="4">Related to Probable transporter MCH4</fullName>
    </submittedName>
</protein>
<keyword evidence="3" id="KW-1133">Transmembrane helix</keyword>
<dbReference type="GO" id="GO:0032218">
    <property type="term" value="P:riboflavin transport"/>
    <property type="evidence" value="ECO:0007669"/>
    <property type="project" value="TreeGrafter"/>
</dbReference>
<dbReference type="VEuPathDB" id="FungiDB:SCODWIG_02565"/>
<accession>A0A376B8E5</accession>
<dbReference type="EMBL" id="UFAJ01000459">
    <property type="protein sequence ID" value="SSD60804.1"/>
    <property type="molecule type" value="Genomic_DNA"/>
</dbReference>
<dbReference type="OrthoDB" id="6509908at2759"/>
<feature type="transmembrane region" description="Helical" evidence="3">
    <location>
        <begin position="245"/>
        <end position="265"/>
    </location>
</feature>
<reference evidence="5" key="1">
    <citation type="submission" date="2018-06" db="EMBL/GenBank/DDBJ databases">
        <authorList>
            <person name="Guldener U."/>
        </authorList>
    </citation>
    <scope>NUCLEOTIDE SEQUENCE [LARGE SCALE GENOMIC DNA]</scope>
    <source>
        <strain evidence="5">UTAD17</strain>
    </source>
</reference>
<name>A0A376B8E5_9ASCO</name>
<dbReference type="InterPro" id="IPR036259">
    <property type="entry name" value="MFS_trans_sf"/>
</dbReference>
<feature type="transmembrane region" description="Helical" evidence="3">
    <location>
        <begin position="303"/>
        <end position="325"/>
    </location>
</feature>
<comment type="subcellular location">
    <subcellularLocation>
        <location evidence="1">Membrane</location>
        <topology evidence="1">Multi-pass membrane protein</topology>
    </subcellularLocation>
</comment>
<dbReference type="InterPro" id="IPR050327">
    <property type="entry name" value="Proton-linked_MCT"/>
</dbReference>
<proteinExistence type="inferred from homology"/>
<evidence type="ECO:0000313" key="4">
    <source>
        <dbReference type="EMBL" id="SSD60804.1"/>
    </source>
</evidence>
<dbReference type="Proteomes" id="UP000262825">
    <property type="component" value="Unassembled WGS sequence"/>
</dbReference>
<keyword evidence="3" id="KW-0472">Membrane</keyword>
<sequence>MEIELQNIPAKNDWVVNKSRAYSSAYLHNENEQIQDESKAFTLYEQQPVTIKNLGKTDEQETEENFASSLLEEDDEESFPEGGIQAYLVVFGSFMGLIPVFGMINSLGAIQSYISYNQLSDVKSSTVSWIFSIFLAISFVSCVFTGAYFDRNGGFIPMAVGSLFYVGGIMGLANCTKVWHFILSFALCTGCATGILTTPLVSCVATWFYKKRALATSIASIGGSIGGIVFPIMLRKLYVEVGFQWAIRILGFICLVCLLTAVFLAKERKNLRKKIEPFDTKWELIKWYVSNSFNWKYFLDLKFLFAALGASFAENSLTCSATFLASYSILRGNSQNISYALITVTNAAGILGRYIPGYLADKCMGRFNVVIITISFAALFNFVLWLPFGGHIGCLWAYVCLYGFSSGSILSLTPSCIGQISKTSEFGQRYSTTYLIEAAMTLPIIPIGGAIIGDGKSVKKYNDFIVFSTMLMVTGVICYIISRVLCVGFAIRKF</sequence>
<organism evidence="4 5">
    <name type="scientific">Saccharomycodes ludwigii</name>
    <dbReference type="NCBI Taxonomy" id="36035"/>
    <lineage>
        <taxon>Eukaryota</taxon>
        <taxon>Fungi</taxon>
        <taxon>Dikarya</taxon>
        <taxon>Ascomycota</taxon>
        <taxon>Saccharomycotina</taxon>
        <taxon>Saccharomycetes</taxon>
        <taxon>Saccharomycodales</taxon>
        <taxon>Saccharomycodaceae</taxon>
        <taxon>Saccharomycodes</taxon>
    </lineage>
</organism>
<feature type="transmembrane region" description="Helical" evidence="3">
    <location>
        <begin position="127"/>
        <end position="148"/>
    </location>
</feature>